<dbReference type="GO" id="GO:0009052">
    <property type="term" value="P:pentose-phosphate shunt, non-oxidative branch"/>
    <property type="evidence" value="ECO:0007669"/>
    <property type="project" value="TreeGrafter"/>
</dbReference>
<dbReference type="NCBIfam" id="TIGR00689">
    <property type="entry name" value="rpiB_lacA_lacB"/>
    <property type="match status" value="1"/>
</dbReference>
<dbReference type="GO" id="GO:0004751">
    <property type="term" value="F:ribose-5-phosphate isomerase activity"/>
    <property type="evidence" value="ECO:0007669"/>
    <property type="project" value="TreeGrafter"/>
</dbReference>
<dbReference type="PIRSF" id="PIRSF005384">
    <property type="entry name" value="RpiB_LacA_B"/>
    <property type="match status" value="1"/>
</dbReference>
<evidence type="ECO:0000313" key="3">
    <source>
        <dbReference type="Proteomes" id="UP000177268"/>
    </source>
</evidence>
<dbReference type="SUPFAM" id="SSF89623">
    <property type="entry name" value="Ribose/Galactose isomerase RpiB/AlsB"/>
    <property type="match status" value="1"/>
</dbReference>
<name>A0A1F5ZHQ7_9BACT</name>
<dbReference type="EMBL" id="MFIZ01000010">
    <property type="protein sequence ID" value="OGG11911.1"/>
    <property type="molecule type" value="Genomic_DNA"/>
</dbReference>
<dbReference type="NCBIfam" id="NF004051">
    <property type="entry name" value="PRK05571.1"/>
    <property type="match status" value="1"/>
</dbReference>
<dbReference type="Pfam" id="PF02502">
    <property type="entry name" value="LacAB_rpiB"/>
    <property type="match status" value="1"/>
</dbReference>
<organism evidence="2 3">
    <name type="scientific">Candidatus Gottesmanbacteria bacterium RBG_13_45_10</name>
    <dbReference type="NCBI Taxonomy" id="1798370"/>
    <lineage>
        <taxon>Bacteria</taxon>
        <taxon>Candidatus Gottesmaniibacteriota</taxon>
    </lineage>
</organism>
<reference evidence="2 3" key="1">
    <citation type="journal article" date="2016" name="Nat. Commun.">
        <title>Thousands of microbial genomes shed light on interconnected biogeochemical processes in an aquifer system.</title>
        <authorList>
            <person name="Anantharaman K."/>
            <person name="Brown C.T."/>
            <person name="Hug L.A."/>
            <person name="Sharon I."/>
            <person name="Castelle C.J."/>
            <person name="Probst A.J."/>
            <person name="Thomas B.C."/>
            <person name="Singh A."/>
            <person name="Wilkins M.J."/>
            <person name="Karaoz U."/>
            <person name="Brodie E.L."/>
            <person name="Williams K.H."/>
            <person name="Hubbard S.S."/>
            <person name="Banfield J.F."/>
        </authorList>
    </citation>
    <scope>NUCLEOTIDE SEQUENCE [LARGE SCALE GENOMIC DNA]</scope>
</reference>
<protein>
    <recommendedName>
        <fullName evidence="4">Ribose-5-phosphate isomerase</fullName>
    </recommendedName>
</protein>
<evidence type="ECO:0008006" key="4">
    <source>
        <dbReference type="Google" id="ProtNLM"/>
    </source>
</evidence>
<evidence type="ECO:0000313" key="2">
    <source>
        <dbReference type="EMBL" id="OGG11911.1"/>
    </source>
</evidence>
<dbReference type="AlphaFoldDB" id="A0A1F5ZHQ7"/>
<accession>A0A1F5ZHQ7</accession>
<gene>
    <name evidence="2" type="ORF">A2Z00_04245</name>
</gene>
<evidence type="ECO:0000256" key="1">
    <source>
        <dbReference type="ARBA" id="ARBA00008754"/>
    </source>
</evidence>
<comment type="caution">
    <text evidence="2">The sequence shown here is derived from an EMBL/GenBank/DDBJ whole genome shotgun (WGS) entry which is preliminary data.</text>
</comment>
<dbReference type="PANTHER" id="PTHR30345:SF0">
    <property type="entry name" value="DNA DAMAGE-REPAIR_TOLERATION PROTEIN DRT102"/>
    <property type="match status" value="1"/>
</dbReference>
<dbReference type="InterPro" id="IPR036569">
    <property type="entry name" value="RpiB_LacA_LacB_sf"/>
</dbReference>
<dbReference type="InterPro" id="IPR003500">
    <property type="entry name" value="RpiB_LacA_LacB"/>
</dbReference>
<dbReference type="STRING" id="1798370.A2Z00_04245"/>
<comment type="similarity">
    <text evidence="1">Belongs to the LacAB/RpiB family.</text>
</comment>
<dbReference type="PANTHER" id="PTHR30345">
    <property type="entry name" value="RIBOSE-5-PHOSPHATE ISOMERASE B"/>
    <property type="match status" value="1"/>
</dbReference>
<sequence length="147" mass="16302">MILYIGADHRGYHLKDKLKAWIQERGHEVVDCGNMMYDSNDDFPDFSFAVADKVAADPGSRGIVICGSGGGVSIAANKVKGIRCAAAVHVADVKHNRQNNDVNVLALSADFTDYDEAKELVEAFIEMEFEGEERCVRRLNKIAKRDR</sequence>
<proteinExistence type="inferred from homology"/>
<dbReference type="Proteomes" id="UP000177268">
    <property type="component" value="Unassembled WGS sequence"/>
</dbReference>
<dbReference type="Gene3D" id="3.40.1400.10">
    <property type="entry name" value="Sugar-phosphate isomerase, RpiB/LacA/LacB"/>
    <property type="match status" value="1"/>
</dbReference>
<dbReference type="GO" id="GO:0019316">
    <property type="term" value="P:D-allose catabolic process"/>
    <property type="evidence" value="ECO:0007669"/>
    <property type="project" value="TreeGrafter"/>
</dbReference>